<gene>
    <name evidence="3" type="ORF">FC093_01960</name>
</gene>
<proteinExistence type="predicted"/>
<dbReference type="Proteomes" id="UP000305848">
    <property type="component" value="Unassembled WGS sequence"/>
</dbReference>
<dbReference type="InterPro" id="IPR007484">
    <property type="entry name" value="Peptidase_M28"/>
</dbReference>
<feature type="domain" description="Peptidase M28" evidence="2">
    <location>
        <begin position="273"/>
        <end position="484"/>
    </location>
</feature>
<dbReference type="AlphaFoldDB" id="A0A4U3L946"/>
<keyword evidence="1" id="KW-0732">Signal</keyword>
<feature type="signal peptide" evidence="1">
    <location>
        <begin position="1"/>
        <end position="19"/>
    </location>
</feature>
<dbReference type="InterPro" id="IPR045175">
    <property type="entry name" value="M28_fam"/>
</dbReference>
<evidence type="ECO:0000256" key="1">
    <source>
        <dbReference type="SAM" id="SignalP"/>
    </source>
</evidence>
<dbReference type="OrthoDB" id="9764939at2"/>
<dbReference type="PANTHER" id="PTHR12147:SF26">
    <property type="entry name" value="PEPTIDASE M28 DOMAIN-CONTAINING PROTEIN"/>
    <property type="match status" value="1"/>
</dbReference>
<dbReference type="Pfam" id="PF04389">
    <property type="entry name" value="Peptidase_M28"/>
    <property type="match status" value="1"/>
</dbReference>
<name>A0A4U3L946_9BACT</name>
<dbReference type="SUPFAM" id="SSF53187">
    <property type="entry name" value="Zn-dependent exopeptidases"/>
    <property type="match status" value="1"/>
</dbReference>
<dbReference type="GO" id="GO:0008235">
    <property type="term" value="F:metalloexopeptidase activity"/>
    <property type="evidence" value="ECO:0007669"/>
    <property type="project" value="InterPro"/>
</dbReference>
<comment type="caution">
    <text evidence="3">The sequence shown here is derived from an EMBL/GenBank/DDBJ whole genome shotgun (WGS) entry which is preliminary data.</text>
</comment>
<sequence>MMKNLFVACSLLLASTVFAQQKDMAAKYASVITPAALKEKLTVIASAGMEGRETATSGQKKAAAYIENYFKKIGLQPGTPNGYQLQYPVYQDSLIAASLSINDNAAEMYQDFTLSPAFLAEGNWHVQDVVFASYGLSDSANNNFDGLNVTNKWVMVIDGTPADIDSTEAAKTYANMRANRMKPSNIRNKNIKGLLIIKRAFPEPAAASLKGAMYMDKKANSVPVIYISLQMAASILQQPLNNFKDLKTVIRGIYPTSFSFNEQKTTLNLNSSNVIGVLPGTDKKNQYVFVTAHYDHLGKKGNTIWYGADDDGSGTTSVLQIATAFAKAAKDGHPPRRTMVFMTVSGEEKGLWGSDYYTDHPLFSLDSTSVDLNIDMVGRIDPGYKGDSLNYVYTIGEDKLSSDLLPISDSINKRYNNMELDRRFNDPKDPNRFYYRSDHFNFAKHGVPVIFYFNGVHADYHQPSDTVDKINFNLMAKRGKLIFYTAWAMANRDNMMKRDIPLK</sequence>
<dbReference type="EMBL" id="SZQL01000001">
    <property type="protein sequence ID" value="TKK71808.1"/>
    <property type="molecule type" value="Genomic_DNA"/>
</dbReference>
<dbReference type="RefSeq" id="WP_137260048.1">
    <property type="nucleotide sequence ID" value="NZ_SZQL01000001.1"/>
</dbReference>
<evidence type="ECO:0000313" key="3">
    <source>
        <dbReference type="EMBL" id="TKK71808.1"/>
    </source>
</evidence>
<evidence type="ECO:0000313" key="4">
    <source>
        <dbReference type="Proteomes" id="UP000305848"/>
    </source>
</evidence>
<dbReference type="Gene3D" id="3.40.630.10">
    <property type="entry name" value="Zn peptidases"/>
    <property type="match status" value="2"/>
</dbReference>
<feature type="chain" id="PRO_5020379883" evidence="1">
    <location>
        <begin position="20"/>
        <end position="503"/>
    </location>
</feature>
<organism evidence="3 4">
    <name type="scientific">Ilyomonas limi</name>
    <dbReference type="NCBI Taxonomy" id="2575867"/>
    <lineage>
        <taxon>Bacteria</taxon>
        <taxon>Pseudomonadati</taxon>
        <taxon>Bacteroidota</taxon>
        <taxon>Chitinophagia</taxon>
        <taxon>Chitinophagales</taxon>
        <taxon>Chitinophagaceae</taxon>
        <taxon>Ilyomonas</taxon>
    </lineage>
</organism>
<evidence type="ECO:0000259" key="2">
    <source>
        <dbReference type="Pfam" id="PF04389"/>
    </source>
</evidence>
<reference evidence="3 4" key="1">
    <citation type="submission" date="2019-05" db="EMBL/GenBank/DDBJ databases">
        <title>Panacibacter sp. strain 17mud1-8 Genome sequencing and assembly.</title>
        <authorList>
            <person name="Chhetri G."/>
        </authorList>
    </citation>
    <scope>NUCLEOTIDE SEQUENCE [LARGE SCALE GENOMIC DNA]</scope>
    <source>
        <strain evidence="3 4">17mud1-8</strain>
    </source>
</reference>
<keyword evidence="4" id="KW-1185">Reference proteome</keyword>
<dbReference type="PANTHER" id="PTHR12147">
    <property type="entry name" value="METALLOPEPTIDASE M28 FAMILY MEMBER"/>
    <property type="match status" value="1"/>
</dbReference>
<protein>
    <submittedName>
        <fullName evidence="3">M28 family peptidase</fullName>
    </submittedName>
</protein>
<dbReference type="GO" id="GO:0006508">
    <property type="term" value="P:proteolysis"/>
    <property type="evidence" value="ECO:0007669"/>
    <property type="project" value="InterPro"/>
</dbReference>
<accession>A0A4U3L946</accession>